<protein>
    <submittedName>
        <fullName evidence="4">Uncharacterized protein</fullName>
    </submittedName>
</protein>
<evidence type="ECO:0000313" key="4">
    <source>
        <dbReference type="WBParaSite" id="jg18683"/>
    </source>
</evidence>
<feature type="transmembrane region" description="Helical" evidence="1">
    <location>
        <begin position="48"/>
        <end position="73"/>
    </location>
</feature>
<accession>A0A915DD95</accession>
<organism evidence="3 4">
    <name type="scientific">Ditylenchus dipsaci</name>
    <dbReference type="NCBI Taxonomy" id="166011"/>
    <lineage>
        <taxon>Eukaryota</taxon>
        <taxon>Metazoa</taxon>
        <taxon>Ecdysozoa</taxon>
        <taxon>Nematoda</taxon>
        <taxon>Chromadorea</taxon>
        <taxon>Rhabditida</taxon>
        <taxon>Tylenchina</taxon>
        <taxon>Tylenchomorpha</taxon>
        <taxon>Sphaerularioidea</taxon>
        <taxon>Anguinidae</taxon>
        <taxon>Anguininae</taxon>
        <taxon>Ditylenchus</taxon>
    </lineage>
</organism>
<proteinExistence type="predicted"/>
<feature type="signal peptide" evidence="2">
    <location>
        <begin position="1"/>
        <end position="30"/>
    </location>
</feature>
<keyword evidence="3" id="KW-1185">Reference proteome</keyword>
<keyword evidence="2" id="KW-0732">Signal</keyword>
<evidence type="ECO:0000313" key="3">
    <source>
        <dbReference type="Proteomes" id="UP000887574"/>
    </source>
</evidence>
<evidence type="ECO:0000256" key="1">
    <source>
        <dbReference type="SAM" id="Phobius"/>
    </source>
</evidence>
<name>A0A915DD95_9BILA</name>
<keyword evidence="1" id="KW-1133">Transmembrane helix</keyword>
<sequence>MNMGKMLNGLAKLLCRVTLLFTFGSMMCSAGGNNSTNSTETTAFYNSPILTLVWVIGNLVIALLIVVGVIVWYQYLPVDEDQAVANDGATANPSDVNISPFGKAVSGSSDVVVAPVVVSSSPDVIDEKKTSITSVWSVCVLWKQTSCLVLRHV</sequence>
<dbReference type="WBParaSite" id="jg18683">
    <property type="protein sequence ID" value="jg18683"/>
    <property type="gene ID" value="jg18683"/>
</dbReference>
<dbReference type="AlphaFoldDB" id="A0A915DD95"/>
<keyword evidence="1" id="KW-0812">Transmembrane</keyword>
<evidence type="ECO:0000256" key="2">
    <source>
        <dbReference type="SAM" id="SignalP"/>
    </source>
</evidence>
<dbReference type="Proteomes" id="UP000887574">
    <property type="component" value="Unplaced"/>
</dbReference>
<feature type="chain" id="PRO_5037711522" evidence="2">
    <location>
        <begin position="31"/>
        <end position="153"/>
    </location>
</feature>
<keyword evidence="1" id="KW-0472">Membrane</keyword>
<reference evidence="4" key="1">
    <citation type="submission" date="2022-11" db="UniProtKB">
        <authorList>
            <consortium name="WormBaseParasite"/>
        </authorList>
    </citation>
    <scope>IDENTIFICATION</scope>
</reference>